<proteinExistence type="predicted"/>
<keyword evidence="3" id="KW-1185">Reference proteome</keyword>
<name>A0A2N5M3Y2_9BACI</name>
<evidence type="ECO:0000256" key="1">
    <source>
        <dbReference type="SAM" id="Phobius"/>
    </source>
</evidence>
<dbReference type="AlphaFoldDB" id="A0A2N5M3Y2"/>
<dbReference type="Proteomes" id="UP000234748">
    <property type="component" value="Unassembled WGS sequence"/>
</dbReference>
<dbReference type="EMBL" id="PGUY01000047">
    <property type="protein sequence ID" value="PLT29045.1"/>
    <property type="molecule type" value="Genomic_DNA"/>
</dbReference>
<evidence type="ECO:0000313" key="2">
    <source>
        <dbReference type="EMBL" id="PLT29045.1"/>
    </source>
</evidence>
<evidence type="ECO:0000313" key="3">
    <source>
        <dbReference type="Proteomes" id="UP000234748"/>
    </source>
</evidence>
<keyword evidence="1" id="KW-0812">Transmembrane</keyword>
<feature type="transmembrane region" description="Helical" evidence="1">
    <location>
        <begin position="9"/>
        <end position="25"/>
    </location>
</feature>
<keyword evidence="1" id="KW-1133">Transmembrane helix</keyword>
<feature type="transmembrane region" description="Helical" evidence="1">
    <location>
        <begin position="31"/>
        <end position="51"/>
    </location>
</feature>
<reference evidence="2 3" key="1">
    <citation type="submission" date="2017-11" db="EMBL/GenBank/DDBJ databases">
        <title>Comparitive Functional Genomics of Dry Heat Resistant strains isolated from the Viking Spacecraft.</title>
        <authorList>
            <person name="Seuylemezian A."/>
            <person name="Cooper K."/>
            <person name="Vaishampayan P."/>
        </authorList>
    </citation>
    <scope>NUCLEOTIDE SEQUENCE [LARGE SCALE GENOMIC DNA]</scope>
    <source>
        <strain evidence="2 3">V1-29</strain>
    </source>
</reference>
<sequence length="61" mass="6995">MNRIKFEHLFAFIIICVLSASLFIFKDNSEISYLIVGVLANSLGAISAFYFTKHDPRKKQK</sequence>
<organism evidence="2 3">
    <name type="scientific">Peribacillus deserti</name>
    <dbReference type="NCBI Taxonomy" id="673318"/>
    <lineage>
        <taxon>Bacteria</taxon>
        <taxon>Bacillati</taxon>
        <taxon>Bacillota</taxon>
        <taxon>Bacilli</taxon>
        <taxon>Bacillales</taxon>
        <taxon>Bacillaceae</taxon>
        <taxon>Peribacillus</taxon>
    </lineage>
</organism>
<comment type="caution">
    <text evidence="2">The sequence shown here is derived from an EMBL/GenBank/DDBJ whole genome shotgun (WGS) entry which is preliminary data.</text>
</comment>
<protein>
    <submittedName>
        <fullName evidence="2">Uncharacterized protein</fullName>
    </submittedName>
</protein>
<accession>A0A2N5M3Y2</accession>
<keyword evidence="1" id="KW-0472">Membrane</keyword>
<gene>
    <name evidence="2" type="ORF">CUU66_15460</name>
</gene>